<evidence type="ECO:0000313" key="2">
    <source>
        <dbReference type="Proteomes" id="UP000598174"/>
    </source>
</evidence>
<name>A0A919IZ77_9ACTN</name>
<evidence type="ECO:0000313" key="1">
    <source>
        <dbReference type="EMBL" id="GIE11135.1"/>
    </source>
</evidence>
<comment type="caution">
    <text evidence="1">The sequence shown here is derived from an EMBL/GenBank/DDBJ whole genome shotgun (WGS) entry which is preliminary data.</text>
</comment>
<reference evidence="1" key="1">
    <citation type="submission" date="2021-01" db="EMBL/GenBank/DDBJ databases">
        <title>Whole genome shotgun sequence of Actinoplanes ferrugineus NBRC 15555.</title>
        <authorList>
            <person name="Komaki H."/>
            <person name="Tamura T."/>
        </authorList>
    </citation>
    <scope>NUCLEOTIDE SEQUENCE</scope>
    <source>
        <strain evidence="1">NBRC 15555</strain>
    </source>
</reference>
<gene>
    <name evidence="1" type="ORF">Afe05nite_29750</name>
</gene>
<dbReference type="EMBL" id="BOMM01000022">
    <property type="protein sequence ID" value="GIE11135.1"/>
    <property type="molecule type" value="Genomic_DNA"/>
</dbReference>
<accession>A0A919IZ77</accession>
<proteinExistence type="predicted"/>
<dbReference type="Proteomes" id="UP000598174">
    <property type="component" value="Unassembled WGS sequence"/>
</dbReference>
<protein>
    <submittedName>
        <fullName evidence="1">Uncharacterized protein</fullName>
    </submittedName>
</protein>
<sequence>MLAAGAVALGVAPAAVWRGATAVEPEPSAPGDLGQDREFLGRARKAWTTGFESGSRPRVLWAGHTPAGPAALLTQTAVLGDGRRHSVQGWVRTTGGKLRAVGVVRLVPPGTVVPSALLLGAQRDSLVLADLGRPVELSQDFGIDPAGRPVRNWAPVTSAEGVSIIRLPARTGRLRFGLRSGTERVEIDDLGEMATPTSPGDRRLDRTLPGAGAATGWDVSKLPGYDDPYGYQVQPDLPSWYVRGTLPDRRPLVVQTVPADDGARAFYFLGSGTPHYAGFRPAGEFLRLRLPDQLGIIVGYLNGALRYRAGGGDWLPATGDAALLPAATAQVEITPRGGQPFVTVV</sequence>
<keyword evidence="2" id="KW-1185">Reference proteome</keyword>
<organism evidence="1 2">
    <name type="scientific">Paractinoplanes ferrugineus</name>
    <dbReference type="NCBI Taxonomy" id="113564"/>
    <lineage>
        <taxon>Bacteria</taxon>
        <taxon>Bacillati</taxon>
        <taxon>Actinomycetota</taxon>
        <taxon>Actinomycetes</taxon>
        <taxon>Micromonosporales</taxon>
        <taxon>Micromonosporaceae</taxon>
        <taxon>Paractinoplanes</taxon>
    </lineage>
</organism>
<dbReference type="AlphaFoldDB" id="A0A919IZ77"/>